<comment type="caution">
    <text evidence="2">The sequence shown here is derived from an EMBL/GenBank/DDBJ whole genome shotgun (WGS) entry which is preliminary data.</text>
</comment>
<evidence type="ECO:0000259" key="1">
    <source>
        <dbReference type="Pfam" id="PF02698"/>
    </source>
</evidence>
<dbReference type="Pfam" id="PF02698">
    <property type="entry name" value="DUF218"/>
    <property type="match status" value="1"/>
</dbReference>
<accession>A0A5C8PB76</accession>
<reference evidence="2 3" key="1">
    <citation type="submission" date="2019-06" db="EMBL/GenBank/DDBJ databases">
        <title>New taxonomy in bacterial strain CC-CFT640, isolated from vineyard.</title>
        <authorList>
            <person name="Lin S.-Y."/>
            <person name="Tsai C.-F."/>
            <person name="Young C.-C."/>
        </authorList>
    </citation>
    <scope>NUCLEOTIDE SEQUENCE [LARGE SCALE GENOMIC DNA]</scope>
    <source>
        <strain evidence="2 3">CC-CFT640</strain>
    </source>
</reference>
<dbReference type="InterPro" id="IPR051599">
    <property type="entry name" value="Cell_Envelope_Assoc"/>
</dbReference>
<feature type="domain" description="DUF218" evidence="1">
    <location>
        <begin position="61"/>
        <end position="179"/>
    </location>
</feature>
<dbReference type="OrthoDB" id="9809813at2"/>
<name>A0A5C8PB76_9HYPH</name>
<dbReference type="GO" id="GO:0005886">
    <property type="term" value="C:plasma membrane"/>
    <property type="evidence" value="ECO:0007669"/>
    <property type="project" value="TreeGrafter"/>
</dbReference>
<dbReference type="PANTHER" id="PTHR30336">
    <property type="entry name" value="INNER MEMBRANE PROTEIN, PROBABLE PERMEASE"/>
    <property type="match status" value="1"/>
</dbReference>
<proteinExistence type="predicted"/>
<evidence type="ECO:0000313" key="2">
    <source>
        <dbReference type="EMBL" id="TXL71047.1"/>
    </source>
</evidence>
<dbReference type="EMBL" id="VDUZ01000049">
    <property type="protein sequence ID" value="TXL71047.1"/>
    <property type="molecule type" value="Genomic_DNA"/>
</dbReference>
<dbReference type="PANTHER" id="PTHR30336:SF6">
    <property type="entry name" value="INTEGRAL MEMBRANE PROTEIN"/>
    <property type="match status" value="1"/>
</dbReference>
<sequence length="231" mass="25824">MPPRRLFRRARPRRRWPWSLLALVLVVAMSGGLVLLASDWWIEQAATPYATNRIESVPPADVALVLGTAPRVAGQRANLYFEYRLDAAAELQKAGKVKYLLVSGDNRHHDYDEPTAMRDGLIARGVPAEAIYRDFAGIRTLDSVLRARDVFAQSRYVVVSQAFHNHRAIWLARQNGIEAYGFDAHDVPFEDAPMVRLRQYLSAVRAIYDVMAGSTPHHGGPRVEIGSAPPN</sequence>
<dbReference type="InterPro" id="IPR003848">
    <property type="entry name" value="DUF218"/>
</dbReference>
<keyword evidence="3" id="KW-1185">Reference proteome</keyword>
<gene>
    <name evidence="2" type="ORF">FHP25_31740</name>
</gene>
<evidence type="ECO:0000313" key="3">
    <source>
        <dbReference type="Proteomes" id="UP000321638"/>
    </source>
</evidence>
<protein>
    <recommendedName>
        <fullName evidence="1">DUF218 domain-containing protein</fullName>
    </recommendedName>
</protein>
<dbReference type="Proteomes" id="UP000321638">
    <property type="component" value="Unassembled WGS sequence"/>
</dbReference>
<organism evidence="2 3">
    <name type="scientific">Vineibacter terrae</name>
    <dbReference type="NCBI Taxonomy" id="2586908"/>
    <lineage>
        <taxon>Bacteria</taxon>
        <taxon>Pseudomonadati</taxon>
        <taxon>Pseudomonadota</taxon>
        <taxon>Alphaproteobacteria</taxon>
        <taxon>Hyphomicrobiales</taxon>
        <taxon>Vineibacter</taxon>
    </lineage>
</organism>
<dbReference type="CDD" id="cd06259">
    <property type="entry name" value="YdcF-like"/>
    <property type="match status" value="1"/>
</dbReference>
<dbReference type="AlphaFoldDB" id="A0A5C8PB76"/>